<name>A0A835MNH1_9ROSI</name>
<proteinExistence type="predicted"/>
<dbReference type="AlphaFoldDB" id="A0A835MNH1"/>
<evidence type="ECO:0000313" key="2">
    <source>
        <dbReference type="Proteomes" id="UP000657918"/>
    </source>
</evidence>
<dbReference type="InterPro" id="IPR042160">
    <property type="entry name" value="HD-Zip_IV"/>
</dbReference>
<protein>
    <submittedName>
        <fullName evidence="1">Uncharacterized protein</fullName>
    </submittedName>
</protein>
<dbReference type="PANTHER" id="PTHR45654:SF105">
    <property type="entry name" value="HOMEOBOX DOMAIN-CONTAINING PROTEIN"/>
    <property type="match status" value="1"/>
</dbReference>
<accession>A0A835MNH1</accession>
<keyword evidence="2" id="KW-1185">Reference proteome</keyword>
<dbReference type="PANTHER" id="PTHR45654">
    <property type="entry name" value="HOMEOBOX-LEUCINE ZIPPER PROTEIN MERISTEM L1"/>
    <property type="match status" value="1"/>
</dbReference>
<evidence type="ECO:0000313" key="1">
    <source>
        <dbReference type="EMBL" id="KAF9672005.1"/>
    </source>
</evidence>
<dbReference type="Proteomes" id="UP000657918">
    <property type="component" value="Unassembled WGS sequence"/>
</dbReference>
<dbReference type="EMBL" id="JADGMS010000012">
    <property type="protein sequence ID" value="KAF9672005.1"/>
    <property type="molecule type" value="Genomic_DNA"/>
</dbReference>
<gene>
    <name evidence="1" type="ORF">SADUNF_Sadunf12G0109200</name>
</gene>
<organism evidence="1 2">
    <name type="scientific">Salix dunnii</name>
    <dbReference type="NCBI Taxonomy" id="1413687"/>
    <lineage>
        <taxon>Eukaryota</taxon>
        <taxon>Viridiplantae</taxon>
        <taxon>Streptophyta</taxon>
        <taxon>Embryophyta</taxon>
        <taxon>Tracheophyta</taxon>
        <taxon>Spermatophyta</taxon>
        <taxon>Magnoliopsida</taxon>
        <taxon>eudicotyledons</taxon>
        <taxon>Gunneridae</taxon>
        <taxon>Pentapetalae</taxon>
        <taxon>rosids</taxon>
        <taxon>fabids</taxon>
        <taxon>Malpighiales</taxon>
        <taxon>Salicaceae</taxon>
        <taxon>Saliceae</taxon>
        <taxon>Salix</taxon>
    </lineage>
</organism>
<comment type="caution">
    <text evidence="1">The sequence shown here is derived from an EMBL/GenBank/DDBJ whole genome shotgun (WGS) entry which is preliminary data.</text>
</comment>
<sequence>MSGGDSTCVALLPAGFVILPDNSFSNVQRSQVISSLEVDHLLGRTPKEIAGELAMPALAEMINVGKVEIDEAELKQISISLFTNGFAEILASNLPSAKLTVETIHNLISYTVQRIKTTFN</sequence>
<dbReference type="OrthoDB" id="6159439at2759"/>
<reference evidence="1 2" key="1">
    <citation type="submission" date="2020-10" db="EMBL/GenBank/DDBJ databases">
        <title>Plant Genome Project.</title>
        <authorList>
            <person name="Zhang R.-G."/>
        </authorList>
    </citation>
    <scope>NUCLEOTIDE SEQUENCE [LARGE SCALE GENOMIC DNA]</scope>
    <source>
        <strain evidence="1">FAFU-HL-1</strain>
        <tissue evidence="1">Leaf</tissue>
    </source>
</reference>